<dbReference type="Gene3D" id="1.20.1260.100">
    <property type="entry name" value="TspO/MBR protein"/>
    <property type="match status" value="1"/>
</dbReference>
<dbReference type="PANTHER" id="PTHR10057">
    <property type="entry name" value="PERIPHERAL-TYPE BENZODIAZEPINE RECEPTOR"/>
    <property type="match status" value="1"/>
</dbReference>
<gene>
    <name evidence="7" type="ORF">A2786_03260</name>
</gene>
<name>A0A1G1VT05_9BACT</name>
<comment type="subcellular location">
    <subcellularLocation>
        <location evidence="1">Membrane</location>
        <topology evidence="1">Multi-pass membrane protein</topology>
    </subcellularLocation>
</comment>
<dbReference type="GO" id="GO:0016020">
    <property type="term" value="C:membrane"/>
    <property type="evidence" value="ECO:0007669"/>
    <property type="project" value="UniProtKB-SubCell"/>
</dbReference>
<keyword evidence="3 6" id="KW-0812">Transmembrane</keyword>
<evidence type="ECO:0000256" key="5">
    <source>
        <dbReference type="ARBA" id="ARBA00023136"/>
    </source>
</evidence>
<keyword evidence="4 6" id="KW-1133">Transmembrane helix</keyword>
<reference evidence="7 8" key="1">
    <citation type="journal article" date="2016" name="Nat. Commun.">
        <title>Thousands of microbial genomes shed light on interconnected biogeochemical processes in an aquifer system.</title>
        <authorList>
            <person name="Anantharaman K."/>
            <person name="Brown C.T."/>
            <person name="Hug L.A."/>
            <person name="Sharon I."/>
            <person name="Castelle C.J."/>
            <person name="Probst A.J."/>
            <person name="Thomas B.C."/>
            <person name="Singh A."/>
            <person name="Wilkins M.J."/>
            <person name="Karaoz U."/>
            <person name="Brodie E.L."/>
            <person name="Williams K.H."/>
            <person name="Hubbard S.S."/>
            <person name="Banfield J.F."/>
        </authorList>
    </citation>
    <scope>NUCLEOTIDE SEQUENCE [LARGE SCALE GENOMIC DNA]</scope>
</reference>
<dbReference type="CDD" id="cd15904">
    <property type="entry name" value="TSPO_MBR"/>
    <property type="match status" value="1"/>
</dbReference>
<dbReference type="InterPro" id="IPR004307">
    <property type="entry name" value="TspO_MBR"/>
</dbReference>
<dbReference type="PIRSF" id="PIRSF005859">
    <property type="entry name" value="PBR"/>
    <property type="match status" value="1"/>
</dbReference>
<evidence type="ECO:0000256" key="4">
    <source>
        <dbReference type="ARBA" id="ARBA00022989"/>
    </source>
</evidence>
<evidence type="ECO:0000256" key="3">
    <source>
        <dbReference type="ARBA" id="ARBA00022692"/>
    </source>
</evidence>
<comment type="similarity">
    <text evidence="2">Belongs to the TspO/BZRP family.</text>
</comment>
<feature type="transmembrane region" description="Helical" evidence="6">
    <location>
        <begin position="47"/>
        <end position="67"/>
    </location>
</feature>
<proteinExistence type="inferred from homology"/>
<dbReference type="Proteomes" id="UP000179233">
    <property type="component" value="Unassembled WGS sequence"/>
</dbReference>
<evidence type="ECO:0000256" key="6">
    <source>
        <dbReference type="SAM" id="Phobius"/>
    </source>
</evidence>
<dbReference type="InterPro" id="IPR038330">
    <property type="entry name" value="TspO/MBR-related_sf"/>
</dbReference>
<dbReference type="EMBL" id="MHCJ01000003">
    <property type="protein sequence ID" value="OGY18490.1"/>
    <property type="molecule type" value="Genomic_DNA"/>
</dbReference>
<sequence length="153" mass="17448">MKKYTPLLISLGIAFGVAFLGSSVTTPSISGWYASLNKPSFNPPAWVFAPVWTILFAMMAIASFLVWKKQKKMKIPLQLYGIQLFLNFLWSFLFFGLRRPDLALLEIALLWIVIQLTLRAFYAVDKLASYLLVPYILWVSFAAFINFSIVLLN</sequence>
<dbReference type="FunFam" id="1.20.1260.100:FF:000001">
    <property type="entry name" value="translocator protein 2"/>
    <property type="match status" value="1"/>
</dbReference>
<dbReference type="Pfam" id="PF03073">
    <property type="entry name" value="TspO_MBR"/>
    <property type="match status" value="1"/>
</dbReference>
<dbReference type="GO" id="GO:0033013">
    <property type="term" value="P:tetrapyrrole metabolic process"/>
    <property type="evidence" value="ECO:0007669"/>
    <property type="project" value="UniProtKB-ARBA"/>
</dbReference>
<dbReference type="PANTHER" id="PTHR10057:SF0">
    <property type="entry name" value="TRANSLOCATOR PROTEIN"/>
    <property type="match status" value="1"/>
</dbReference>
<feature type="transmembrane region" description="Helical" evidence="6">
    <location>
        <begin position="129"/>
        <end position="152"/>
    </location>
</feature>
<evidence type="ECO:0000313" key="8">
    <source>
        <dbReference type="Proteomes" id="UP000179233"/>
    </source>
</evidence>
<evidence type="ECO:0000256" key="2">
    <source>
        <dbReference type="ARBA" id="ARBA00007524"/>
    </source>
</evidence>
<keyword evidence="5 6" id="KW-0472">Membrane</keyword>
<evidence type="ECO:0008006" key="9">
    <source>
        <dbReference type="Google" id="ProtNLM"/>
    </source>
</evidence>
<organism evidence="7 8">
    <name type="scientific">Candidatus Chisholmbacteria bacterium RIFCSPHIGHO2_01_FULL_52_32</name>
    <dbReference type="NCBI Taxonomy" id="1797591"/>
    <lineage>
        <taxon>Bacteria</taxon>
        <taxon>Candidatus Chisholmiibacteriota</taxon>
    </lineage>
</organism>
<feature type="transmembrane region" description="Helical" evidence="6">
    <location>
        <begin position="79"/>
        <end position="97"/>
    </location>
</feature>
<evidence type="ECO:0000313" key="7">
    <source>
        <dbReference type="EMBL" id="OGY18490.1"/>
    </source>
</evidence>
<protein>
    <recommendedName>
        <fullName evidence="9">TspO protein</fullName>
    </recommendedName>
</protein>
<evidence type="ECO:0000256" key="1">
    <source>
        <dbReference type="ARBA" id="ARBA00004141"/>
    </source>
</evidence>
<comment type="caution">
    <text evidence="7">The sequence shown here is derived from an EMBL/GenBank/DDBJ whole genome shotgun (WGS) entry which is preliminary data.</text>
</comment>
<dbReference type="AlphaFoldDB" id="A0A1G1VT05"/>
<accession>A0A1G1VT05</accession>
<feature type="transmembrane region" description="Helical" evidence="6">
    <location>
        <begin position="103"/>
        <end position="122"/>
    </location>
</feature>